<evidence type="ECO:0000313" key="1">
    <source>
        <dbReference type="EMBL" id="KAI4351352.1"/>
    </source>
</evidence>
<reference evidence="1 2" key="1">
    <citation type="journal article" date="2022" name="DNA Res.">
        <title>Chromosomal-level genome assembly of the orchid tree Bauhinia variegata (Leguminosae; Cercidoideae) supports the allotetraploid origin hypothesis of Bauhinia.</title>
        <authorList>
            <person name="Zhong Y."/>
            <person name="Chen Y."/>
            <person name="Zheng D."/>
            <person name="Pang J."/>
            <person name="Liu Y."/>
            <person name="Luo S."/>
            <person name="Meng S."/>
            <person name="Qian L."/>
            <person name="Wei D."/>
            <person name="Dai S."/>
            <person name="Zhou R."/>
        </authorList>
    </citation>
    <scope>NUCLEOTIDE SEQUENCE [LARGE SCALE GENOMIC DNA]</scope>
    <source>
        <strain evidence="1">BV-YZ2020</strain>
    </source>
</reference>
<name>A0ACB9PS13_BAUVA</name>
<accession>A0ACB9PS13</accession>
<sequence length="80" mass="9325">MNEHITRFDSLVTDLLNLDEKINDIDKALILLASLPDEYEHLIVSMLTGKETITFKEVTTALYSNKIRKKEKLEHRSSHR</sequence>
<dbReference type="EMBL" id="CM039428">
    <property type="protein sequence ID" value="KAI4351352.1"/>
    <property type="molecule type" value="Genomic_DNA"/>
</dbReference>
<evidence type="ECO:0000313" key="2">
    <source>
        <dbReference type="Proteomes" id="UP000828941"/>
    </source>
</evidence>
<protein>
    <submittedName>
        <fullName evidence="1">Uncharacterized protein</fullName>
    </submittedName>
</protein>
<dbReference type="Proteomes" id="UP000828941">
    <property type="component" value="Chromosome 3"/>
</dbReference>
<comment type="caution">
    <text evidence="1">The sequence shown here is derived from an EMBL/GenBank/DDBJ whole genome shotgun (WGS) entry which is preliminary data.</text>
</comment>
<proteinExistence type="predicted"/>
<gene>
    <name evidence="1" type="ORF">L6164_005725</name>
</gene>
<keyword evidence="2" id="KW-1185">Reference proteome</keyword>
<organism evidence="1 2">
    <name type="scientific">Bauhinia variegata</name>
    <name type="common">Purple orchid tree</name>
    <name type="synonym">Phanera variegata</name>
    <dbReference type="NCBI Taxonomy" id="167791"/>
    <lineage>
        <taxon>Eukaryota</taxon>
        <taxon>Viridiplantae</taxon>
        <taxon>Streptophyta</taxon>
        <taxon>Embryophyta</taxon>
        <taxon>Tracheophyta</taxon>
        <taxon>Spermatophyta</taxon>
        <taxon>Magnoliopsida</taxon>
        <taxon>eudicotyledons</taxon>
        <taxon>Gunneridae</taxon>
        <taxon>Pentapetalae</taxon>
        <taxon>rosids</taxon>
        <taxon>fabids</taxon>
        <taxon>Fabales</taxon>
        <taxon>Fabaceae</taxon>
        <taxon>Cercidoideae</taxon>
        <taxon>Cercideae</taxon>
        <taxon>Bauhiniinae</taxon>
        <taxon>Bauhinia</taxon>
    </lineage>
</organism>